<feature type="compositionally biased region" description="Low complexity" evidence="1">
    <location>
        <begin position="281"/>
        <end position="296"/>
    </location>
</feature>
<dbReference type="EMBL" id="KN837184">
    <property type="protein sequence ID" value="KIJ35839.1"/>
    <property type="molecule type" value="Genomic_DNA"/>
</dbReference>
<dbReference type="AlphaFoldDB" id="A0A0C9ULU0"/>
<dbReference type="Proteomes" id="UP000054279">
    <property type="component" value="Unassembled WGS sequence"/>
</dbReference>
<accession>A0A0C9ULU0</accession>
<name>A0A0C9ULU0_SPHS4</name>
<sequence length="425" mass="46676">MLYHAFQWESYIKENQSGHDSTFLKEAFAKEYKRMVKTYNLEETPELEIRADLLSASEYVPKELKDFMDRLDLELMNPSCKKANRHYLDEAVGIMKGATVESKPEMKEGVKIATTLASMEPFPNGGGNALPNPDVVWGPEVNKESKAAMRMNVVEESAEATCVGFVDVVSYVLDSEADEERNDDVKWKNREVVLGGVLDEGVVSSDRLGRWSFSEFDRRRSSRSFHLRQPTSLPFSPVRLRASSSISLFARAGCRFDHVSVRAVSRSNIITANSQAPRPSPSFSPTSTNSSSLSSRRLSLSSGPSLSSAFNVDYGVSSRALAAFASSADWIIGLVGFGFAMLEESESVRRGCCFRLLGNVTGSVVVMQCAMAQRAGCAPSSLAVNEVLGNVGMWVCAYPRGAKNAIGALEARADLVLRVYFHLLL</sequence>
<dbReference type="HOGENOM" id="CLU_645855_0_0_1"/>
<evidence type="ECO:0000313" key="2">
    <source>
        <dbReference type="EMBL" id="KIJ35839.1"/>
    </source>
</evidence>
<gene>
    <name evidence="2" type="ORF">M422DRAFT_261790</name>
</gene>
<reference evidence="2 3" key="1">
    <citation type="submission" date="2014-06" db="EMBL/GenBank/DDBJ databases">
        <title>Evolutionary Origins and Diversification of the Mycorrhizal Mutualists.</title>
        <authorList>
            <consortium name="DOE Joint Genome Institute"/>
            <consortium name="Mycorrhizal Genomics Consortium"/>
            <person name="Kohler A."/>
            <person name="Kuo A."/>
            <person name="Nagy L.G."/>
            <person name="Floudas D."/>
            <person name="Copeland A."/>
            <person name="Barry K.W."/>
            <person name="Cichocki N."/>
            <person name="Veneault-Fourrey C."/>
            <person name="LaButti K."/>
            <person name="Lindquist E.A."/>
            <person name="Lipzen A."/>
            <person name="Lundell T."/>
            <person name="Morin E."/>
            <person name="Murat C."/>
            <person name="Riley R."/>
            <person name="Ohm R."/>
            <person name="Sun H."/>
            <person name="Tunlid A."/>
            <person name="Henrissat B."/>
            <person name="Grigoriev I.V."/>
            <person name="Hibbett D.S."/>
            <person name="Martin F."/>
        </authorList>
    </citation>
    <scope>NUCLEOTIDE SEQUENCE [LARGE SCALE GENOMIC DNA]</scope>
    <source>
        <strain evidence="2 3">SS14</strain>
    </source>
</reference>
<protein>
    <submittedName>
        <fullName evidence="2">Uncharacterized protein</fullName>
    </submittedName>
</protein>
<evidence type="ECO:0000313" key="3">
    <source>
        <dbReference type="Proteomes" id="UP000054279"/>
    </source>
</evidence>
<keyword evidence="3" id="KW-1185">Reference proteome</keyword>
<organism evidence="2 3">
    <name type="scientific">Sphaerobolus stellatus (strain SS14)</name>
    <dbReference type="NCBI Taxonomy" id="990650"/>
    <lineage>
        <taxon>Eukaryota</taxon>
        <taxon>Fungi</taxon>
        <taxon>Dikarya</taxon>
        <taxon>Basidiomycota</taxon>
        <taxon>Agaricomycotina</taxon>
        <taxon>Agaricomycetes</taxon>
        <taxon>Phallomycetidae</taxon>
        <taxon>Geastrales</taxon>
        <taxon>Sphaerobolaceae</taxon>
        <taxon>Sphaerobolus</taxon>
    </lineage>
</organism>
<feature type="region of interest" description="Disordered" evidence="1">
    <location>
        <begin position="273"/>
        <end position="296"/>
    </location>
</feature>
<evidence type="ECO:0000256" key="1">
    <source>
        <dbReference type="SAM" id="MobiDB-lite"/>
    </source>
</evidence>
<proteinExistence type="predicted"/>